<dbReference type="InterPro" id="IPR032466">
    <property type="entry name" value="Metal_Hydrolase"/>
</dbReference>
<dbReference type="SUPFAM" id="SSF51556">
    <property type="entry name" value="Metallo-dependent hydrolases"/>
    <property type="match status" value="1"/>
</dbReference>
<sequence length="355" mass="38041">MQYERFEIPVFDGHNDLPWTARADNGYSVEGLDGTEPTLLHTDIPKLRHGGVAGQFWSVWVDSAIEGAAAVRATLEQIDFVHRMAARYPETFELATTAETARRAMGAGRIASMIGVEGGGQIDGSLAVLREYARLGARYMTLTWTSTSDWADSATDEARHGGLTEFGREVVAEMNRIGMLVDLAHVSVATADAALDTSTRPTLVSHSSAAALNPHPRNMPDRIIRRVADGGGVYMVTFVPSFLTAGRRDWVNAGETGPKPPVTVADAADHVEHVRNVAGIDGVGLGGDYDGTDDMPDGLGDVSGYPVLFAELARRGWTEAELRKLGTENVLRVVAASDDDYLGFTGAGASRPVEM</sequence>
<keyword evidence="2" id="KW-1185">Reference proteome</keyword>
<organism evidence="1 2">
    <name type="scientific">Agromyces cerinus subsp. cerinus</name>
    <dbReference type="NCBI Taxonomy" id="232089"/>
    <lineage>
        <taxon>Bacteria</taxon>
        <taxon>Bacillati</taxon>
        <taxon>Actinomycetota</taxon>
        <taxon>Actinomycetes</taxon>
        <taxon>Micrococcales</taxon>
        <taxon>Microbacteriaceae</taxon>
        <taxon>Agromyces</taxon>
    </lineage>
</organism>
<reference evidence="2" key="1">
    <citation type="submission" date="2016-11" db="EMBL/GenBank/DDBJ databases">
        <authorList>
            <person name="Varghese N."/>
            <person name="Submissions S."/>
        </authorList>
    </citation>
    <scope>NUCLEOTIDE SEQUENCE [LARGE SCALE GENOMIC DNA]</scope>
    <source>
        <strain evidence="2">DSM 8595</strain>
    </source>
</reference>
<dbReference type="GO" id="GO:0006508">
    <property type="term" value="P:proteolysis"/>
    <property type="evidence" value="ECO:0007669"/>
    <property type="project" value="InterPro"/>
</dbReference>
<dbReference type="PANTHER" id="PTHR10443">
    <property type="entry name" value="MICROSOMAL DIPEPTIDASE"/>
    <property type="match status" value="1"/>
</dbReference>
<dbReference type="PROSITE" id="PS51365">
    <property type="entry name" value="RENAL_DIPEPTIDASE_2"/>
    <property type="match status" value="1"/>
</dbReference>
<evidence type="ECO:0000313" key="1">
    <source>
        <dbReference type="EMBL" id="SIN84131.1"/>
    </source>
</evidence>
<dbReference type="Gene3D" id="3.20.20.140">
    <property type="entry name" value="Metal-dependent hydrolases"/>
    <property type="match status" value="1"/>
</dbReference>
<dbReference type="InterPro" id="IPR008257">
    <property type="entry name" value="Pept_M19"/>
</dbReference>
<evidence type="ECO:0000313" key="2">
    <source>
        <dbReference type="Proteomes" id="UP000184699"/>
    </source>
</evidence>
<gene>
    <name evidence="1" type="ORF">SAMN05443544_1285</name>
</gene>
<dbReference type="Proteomes" id="UP000184699">
    <property type="component" value="Unassembled WGS sequence"/>
</dbReference>
<dbReference type="AlphaFoldDB" id="A0A1N6EMI1"/>
<dbReference type="CDD" id="cd01301">
    <property type="entry name" value="rDP_like"/>
    <property type="match status" value="1"/>
</dbReference>
<dbReference type="Pfam" id="PF01244">
    <property type="entry name" value="Peptidase_M19"/>
    <property type="match status" value="1"/>
</dbReference>
<proteinExistence type="predicted"/>
<dbReference type="PANTHER" id="PTHR10443:SF12">
    <property type="entry name" value="DIPEPTIDASE"/>
    <property type="match status" value="1"/>
</dbReference>
<dbReference type="RefSeq" id="WP_074259554.1">
    <property type="nucleotide sequence ID" value="NZ_FSRJ01000002.1"/>
</dbReference>
<accession>A0A1N6EMI1</accession>
<protein>
    <submittedName>
        <fullName evidence="1">Membrane dipeptidase</fullName>
    </submittedName>
</protein>
<name>A0A1N6EMI1_9MICO</name>
<dbReference type="GO" id="GO:0070573">
    <property type="term" value="F:metallodipeptidase activity"/>
    <property type="evidence" value="ECO:0007669"/>
    <property type="project" value="InterPro"/>
</dbReference>
<dbReference type="OrthoDB" id="9804920at2"/>
<dbReference type="STRING" id="232089.SAMN05443544_1285"/>
<dbReference type="EMBL" id="FSRJ01000002">
    <property type="protein sequence ID" value="SIN84131.1"/>
    <property type="molecule type" value="Genomic_DNA"/>
</dbReference>